<dbReference type="EMBL" id="GGEC01086546">
    <property type="protein sequence ID" value="MBX67030.1"/>
    <property type="molecule type" value="Transcribed_RNA"/>
</dbReference>
<protein>
    <submittedName>
        <fullName evidence="2">Uncharacterized protein</fullName>
    </submittedName>
</protein>
<keyword evidence="1" id="KW-0472">Membrane</keyword>
<organism evidence="2">
    <name type="scientific">Rhizophora mucronata</name>
    <name type="common">Asiatic mangrove</name>
    <dbReference type="NCBI Taxonomy" id="61149"/>
    <lineage>
        <taxon>Eukaryota</taxon>
        <taxon>Viridiplantae</taxon>
        <taxon>Streptophyta</taxon>
        <taxon>Embryophyta</taxon>
        <taxon>Tracheophyta</taxon>
        <taxon>Spermatophyta</taxon>
        <taxon>Magnoliopsida</taxon>
        <taxon>eudicotyledons</taxon>
        <taxon>Gunneridae</taxon>
        <taxon>Pentapetalae</taxon>
        <taxon>rosids</taxon>
        <taxon>fabids</taxon>
        <taxon>Malpighiales</taxon>
        <taxon>Rhizophoraceae</taxon>
        <taxon>Rhizophora</taxon>
    </lineage>
</organism>
<keyword evidence="1" id="KW-1133">Transmembrane helix</keyword>
<evidence type="ECO:0000256" key="1">
    <source>
        <dbReference type="SAM" id="Phobius"/>
    </source>
</evidence>
<feature type="transmembrane region" description="Helical" evidence="1">
    <location>
        <begin position="12"/>
        <end position="29"/>
    </location>
</feature>
<sequence>MLITTNDKPIFAFMFSFFPSLNSCSFFWGRKRNPWVQQPNQINNSWQELSHLSFPQGLLQYKDSKSNRSYDILEIHLIRQNTGLTKDKKEKS</sequence>
<proteinExistence type="predicted"/>
<accession>A0A2P2QJ55</accession>
<reference evidence="2" key="1">
    <citation type="submission" date="2018-02" db="EMBL/GenBank/DDBJ databases">
        <title>Rhizophora mucronata_Transcriptome.</title>
        <authorList>
            <person name="Meera S.P."/>
            <person name="Sreeshan A."/>
            <person name="Augustine A."/>
        </authorList>
    </citation>
    <scope>NUCLEOTIDE SEQUENCE</scope>
    <source>
        <tissue evidence="2">Leaf</tissue>
    </source>
</reference>
<name>A0A2P2QJ55_RHIMU</name>
<dbReference type="AlphaFoldDB" id="A0A2P2QJ55"/>
<evidence type="ECO:0000313" key="2">
    <source>
        <dbReference type="EMBL" id="MBX67030.1"/>
    </source>
</evidence>
<keyword evidence="1" id="KW-0812">Transmembrane</keyword>